<keyword evidence="4 7" id="KW-1133">Transmembrane helix</keyword>
<evidence type="ECO:0000256" key="6">
    <source>
        <dbReference type="SAM" id="MobiDB-lite"/>
    </source>
</evidence>
<evidence type="ECO:0000259" key="10">
    <source>
        <dbReference type="Pfam" id="PF22744"/>
    </source>
</evidence>
<feature type="compositionally biased region" description="Polar residues" evidence="6">
    <location>
        <begin position="562"/>
        <end position="592"/>
    </location>
</feature>
<evidence type="ECO:0000256" key="5">
    <source>
        <dbReference type="ARBA" id="ARBA00023136"/>
    </source>
</evidence>
<evidence type="ECO:0000313" key="11">
    <source>
        <dbReference type="EMBL" id="MFD2835226.1"/>
    </source>
</evidence>
<sequence length="592" mass="66626">MNKTVNINLAGIFFHIDEDAYAKLQRYLDAVRRSFSNTQGQDEIIADIEARIAELFNEKIANNRQVISIKEVEEVITIMGQPEDYMLDEEIFEDEPVGKGAKVTGKQLYRDTEHGYVGGVSAGLGHYLGIENIWVRILWVLLTIFSSGGFLLIYIAFWIFVPEAKTTADKLAMRGEEVTISNIERKIREGFQEVSDSVKSVDYKKYGQKASEGANSAATTLGDVIKFFLKLIVKFIGIIILLFSGAMLIALFVGLFAVGTFGIVDAPWTDYIDMVNSGAPLWLISLLAFFAIGIPFFFLFVLGLKILVKNLKSLGRIALMTLLGLWILSMIGLSIIGINQATQRAFDGEVLVNEALPVTPADTLYIRMRHNPEYTGRTWRSSNFRIAGDDNNKRLLVGNDVRLIVKSTHDTVGRIEILKTSEGKNYEEARSRAKNVKYETSFVGNELLLNSYFTTEAKNKYREQEVQVTVYVPEGMTLFADENTNSFHRNTDHYGDILNYGMEEHYLIVGGDEAICEDCPEETFEDSFEDSDEWDDDNNAEPEDDWDTSDDFNTSVKDEKIQPQQNDSVSQLKSQKINTTTPADSNGVRTNN</sequence>
<dbReference type="InterPro" id="IPR007168">
    <property type="entry name" value="Phageshock_PspC_N"/>
</dbReference>
<dbReference type="InterPro" id="IPR052027">
    <property type="entry name" value="PspC"/>
</dbReference>
<dbReference type="Proteomes" id="UP001597438">
    <property type="component" value="Unassembled WGS sequence"/>
</dbReference>
<keyword evidence="3 7" id="KW-0812">Transmembrane</keyword>
<feature type="domain" description="PspC-related transmembrane region" evidence="9">
    <location>
        <begin position="203"/>
        <end position="343"/>
    </location>
</feature>
<dbReference type="Pfam" id="PF04024">
    <property type="entry name" value="PspC"/>
    <property type="match status" value="1"/>
</dbReference>
<evidence type="ECO:0000256" key="1">
    <source>
        <dbReference type="ARBA" id="ARBA00004162"/>
    </source>
</evidence>
<evidence type="ECO:0000259" key="8">
    <source>
        <dbReference type="Pfam" id="PF04024"/>
    </source>
</evidence>
<evidence type="ECO:0000256" key="3">
    <source>
        <dbReference type="ARBA" id="ARBA00022692"/>
    </source>
</evidence>
<dbReference type="Pfam" id="PF22571">
    <property type="entry name" value="LiaI-LiaF-TM_PspC"/>
    <property type="match status" value="1"/>
</dbReference>
<evidence type="ECO:0000256" key="7">
    <source>
        <dbReference type="SAM" id="Phobius"/>
    </source>
</evidence>
<dbReference type="PANTHER" id="PTHR33885">
    <property type="entry name" value="PHAGE SHOCK PROTEIN C"/>
    <property type="match status" value="1"/>
</dbReference>
<evidence type="ECO:0000259" key="9">
    <source>
        <dbReference type="Pfam" id="PF22571"/>
    </source>
</evidence>
<keyword evidence="5 7" id="KW-0472">Membrane</keyword>
<feature type="transmembrane region" description="Helical" evidence="7">
    <location>
        <begin position="137"/>
        <end position="161"/>
    </location>
</feature>
<gene>
    <name evidence="11" type="ORF">ACFSYS_18190</name>
</gene>
<feature type="transmembrane region" description="Helical" evidence="7">
    <location>
        <begin position="235"/>
        <end position="261"/>
    </location>
</feature>
<dbReference type="RefSeq" id="WP_251741283.1">
    <property type="nucleotide sequence ID" value="NZ_JBHUOJ010000039.1"/>
</dbReference>
<feature type="region of interest" description="Disordered" evidence="6">
    <location>
        <begin position="521"/>
        <end position="592"/>
    </location>
</feature>
<feature type="transmembrane region" description="Helical" evidence="7">
    <location>
        <begin position="281"/>
        <end position="302"/>
    </location>
</feature>
<feature type="domain" description="PspC-related ToastRack" evidence="10">
    <location>
        <begin position="389"/>
        <end position="521"/>
    </location>
</feature>
<name>A0ABW5XBX2_9FLAO</name>
<organism evidence="11 12">
    <name type="scientific">Christiangramia antarctica</name>
    <dbReference type="NCBI Taxonomy" id="2058158"/>
    <lineage>
        <taxon>Bacteria</taxon>
        <taxon>Pseudomonadati</taxon>
        <taxon>Bacteroidota</taxon>
        <taxon>Flavobacteriia</taxon>
        <taxon>Flavobacteriales</taxon>
        <taxon>Flavobacteriaceae</taxon>
        <taxon>Christiangramia</taxon>
    </lineage>
</organism>
<keyword evidence="2" id="KW-1003">Cell membrane</keyword>
<dbReference type="InterPro" id="IPR054321">
    <property type="entry name" value="PspC-rel_TM"/>
</dbReference>
<dbReference type="Pfam" id="PF22744">
    <property type="entry name" value="Toast-rack_PspC-Cterm"/>
    <property type="match status" value="1"/>
</dbReference>
<dbReference type="EMBL" id="JBHUOJ010000039">
    <property type="protein sequence ID" value="MFD2835226.1"/>
    <property type="molecule type" value="Genomic_DNA"/>
</dbReference>
<evidence type="ECO:0000256" key="2">
    <source>
        <dbReference type="ARBA" id="ARBA00022475"/>
    </source>
</evidence>
<feature type="transmembrane region" description="Helical" evidence="7">
    <location>
        <begin position="314"/>
        <end position="336"/>
    </location>
</feature>
<dbReference type="InterPro" id="IPR054319">
    <property type="entry name" value="PspC-rel_ToastRack"/>
</dbReference>
<protein>
    <submittedName>
        <fullName evidence="11">PspC domain-containing protein</fullName>
    </submittedName>
</protein>
<feature type="domain" description="Phage shock protein PspC N-terminal" evidence="8">
    <location>
        <begin position="106"/>
        <end position="164"/>
    </location>
</feature>
<proteinExistence type="predicted"/>
<dbReference type="PANTHER" id="PTHR33885:SF3">
    <property type="entry name" value="PHAGE SHOCK PROTEIN C"/>
    <property type="match status" value="1"/>
</dbReference>
<comment type="caution">
    <text evidence="11">The sequence shown here is derived from an EMBL/GenBank/DDBJ whole genome shotgun (WGS) entry which is preliminary data.</text>
</comment>
<evidence type="ECO:0000313" key="12">
    <source>
        <dbReference type="Proteomes" id="UP001597438"/>
    </source>
</evidence>
<accession>A0ABW5XBX2</accession>
<comment type="subcellular location">
    <subcellularLocation>
        <location evidence="1">Cell membrane</location>
        <topology evidence="1">Single-pass membrane protein</topology>
    </subcellularLocation>
</comment>
<reference evidence="12" key="1">
    <citation type="journal article" date="2019" name="Int. J. Syst. Evol. Microbiol.">
        <title>The Global Catalogue of Microorganisms (GCM) 10K type strain sequencing project: providing services to taxonomists for standard genome sequencing and annotation.</title>
        <authorList>
            <consortium name="The Broad Institute Genomics Platform"/>
            <consortium name="The Broad Institute Genome Sequencing Center for Infectious Disease"/>
            <person name="Wu L."/>
            <person name="Ma J."/>
        </authorList>
    </citation>
    <scope>NUCLEOTIDE SEQUENCE [LARGE SCALE GENOMIC DNA]</scope>
    <source>
        <strain evidence="12">KCTC 52925</strain>
    </source>
</reference>
<evidence type="ECO:0000256" key="4">
    <source>
        <dbReference type="ARBA" id="ARBA00022989"/>
    </source>
</evidence>
<keyword evidence="12" id="KW-1185">Reference proteome</keyword>
<feature type="compositionally biased region" description="Acidic residues" evidence="6">
    <location>
        <begin position="521"/>
        <end position="550"/>
    </location>
</feature>